<dbReference type="EMBL" id="WBOF01000001">
    <property type="protein sequence ID" value="MQS15520.1"/>
    <property type="molecule type" value="Genomic_DNA"/>
</dbReference>
<evidence type="ECO:0000259" key="1">
    <source>
        <dbReference type="PROSITE" id="PS51725"/>
    </source>
</evidence>
<dbReference type="Gene3D" id="3.30.70.100">
    <property type="match status" value="1"/>
</dbReference>
<reference evidence="2 3" key="1">
    <citation type="submission" date="2019-09" db="EMBL/GenBank/DDBJ databases">
        <title>Genome Sequences of Streptomyces kaniharaensis ATCC 21070.</title>
        <authorList>
            <person name="Zhu W."/>
            <person name="De Crecy-Lagard V."/>
            <person name="Richards N.G."/>
        </authorList>
    </citation>
    <scope>NUCLEOTIDE SEQUENCE [LARGE SCALE GENOMIC DNA]</scope>
    <source>
        <strain evidence="2 3">SF-557</strain>
    </source>
</reference>
<proteinExistence type="predicted"/>
<dbReference type="RefSeq" id="WP_153465087.1">
    <property type="nucleotide sequence ID" value="NZ_WBOF01000001.1"/>
</dbReference>
<dbReference type="PROSITE" id="PS51725">
    <property type="entry name" value="ABM"/>
    <property type="match status" value="1"/>
</dbReference>
<name>A0A6N7KVH7_9ACTN</name>
<feature type="domain" description="ABM" evidence="1">
    <location>
        <begin position="3"/>
        <end position="94"/>
    </location>
</feature>
<dbReference type="AlphaFoldDB" id="A0A6N7KVH7"/>
<dbReference type="Pfam" id="PF03992">
    <property type="entry name" value="ABM"/>
    <property type="match status" value="1"/>
</dbReference>
<dbReference type="OrthoDB" id="4148755at2"/>
<dbReference type="InterPro" id="IPR011008">
    <property type="entry name" value="Dimeric_a/b-barrel"/>
</dbReference>
<protein>
    <recommendedName>
        <fullName evidence="1">ABM domain-containing protein</fullName>
    </recommendedName>
</protein>
<gene>
    <name evidence="2" type="ORF">F7Q99_25425</name>
</gene>
<organism evidence="2 3">
    <name type="scientific">Streptomyces kaniharaensis</name>
    <dbReference type="NCBI Taxonomy" id="212423"/>
    <lineage>
        <taxon>Bacteria</taxon>
        <taxon>Bacillati</taxon>
        <taxon>Actinomycetota</taxon>
        <taxon>Actinomycetes</taxon>
        <taxon>Kitasatosporales</taxon>
        <taxon>Streptomycetaceae</taxon>
        <taxon>Streptomyces</taxon>
    </lineage>
</organism>
<dbReference type="Proteomes" id="UP000450000">
    <property type="component" value="Unassembled WGS sequence"/>
</dbReference>
<dbReference type="SUPFAM" id="SSF54909">
    <property type="entry name" value="Dimeric alpha+beta barrel"/>
    <property type="match status" value="1"/>
</dbReference>
<accession>A0A6N7KVH7</accession>
<dbReference type="InterPro" id="IPR007138">
    <property type="entry name" value="ABM_dom"/>
</dbReference>
<keyword evidence="3" id="KW-1185">Reference proteome</keyword>
<comment type="caution">
    <text evidence="2">The sequence shown here is derived from an EMBL/GenBank/DDBJ whole genome shotgun (WGS) entry which is preliminary data.</text>
</comment>
<evidence type="ECO:0000313" key="2">
    <source>
        <dbReference type="EMBL" id="MQS15520.1"/>
    </source>
</evidence>
<evidence type="ECO:0000313" key="3">
    <source>
        <dbReference type="Proteomes" id="UP000450000"/>
    </source>
</evidence>
<sequence length="110" mass="12754">MPIYQTAHYRVNADAVERVEAAIEEFVRYVAEHEPDTWMYTAWQQKDDPTRFVHLFTFADEDAHRTHGSSEAVRRFEAVYSPELSEGPVVFTDYRLIATNTARGSRGWAN</sequence>